<name>A0ABT3IDT2_9GAMM</name>
<keyword evidence="4" id="KW-1185">Reference proteome</keyword>
<dbReference type="Proteomes" id="UP001163714">
    <property type="component" value="Unassembled WGS sequence"/>
</dbReference>
<feature type="signal peptide" evidence="2">
    <location>
        <begin position="1"/>
        <end position="21"/>
    </location>
</feature>
<evidence type="ECO:0000313" key="4">
    <source>
        <dbReference type="Proteomes" id="UP001163714"/>
    </source>
</evidence>
<evidence type="ECO:0000313" key="3">
    <source>
        <dbReference type="EMBL" id="MCW3174039.1"/>
    </source>
</evidence>
<dbReference type="EMBL" id="JAPDMX010000033">
    <property type="protein sequence ID" value="MCW3174039.1"/>
    <property type="molecule type" value="Genomic_DNA"/>
</dbReference>
<dbReference type="PROSITE" id="PS51257">
    <property type="entry name" value="PROKAR_LIPOPROTEIN"/>
    <property type="match status" value="1"/>
</dbReference>
<dbReference type="RefSeq" id="WP_264728535.1">
    <property type="nucleotide sequence ID" value="NZ_JAPDMX010000033.1"/>
</dbReference>
<evidence type="ECO:0000256" key="2">
    <source>
        <dbReference type="SAM" id="SignalP"/>
    </source>
</evidence>
<comment type="caution">
    <text evidence="3">The sequence shown here is derived from an EMBL/GenBank/DDBJ whole genome shotgun (WGS) entry which is preliminary data.</text>
</comment>
<accession>A0ABT3IDT2</accession>
<sequence>MAMSRNIISLLVSACFLTACGGSSDPAPSPTPPPDPNLPISQCDNPVEWSVVETTDNIEFLTELAYQTDQPAVIIAKLTDKNSSGMRFQWQQISGEPLTLISDKSPVLNFTPANSGDYQFKLTVSGTGQNITQFVTINVNNAQQSSLAVNSDHQVVEGNNVSIRLASINGQMPTNIDWCIYSGTDVNLDLSNPARPLFVAPNVAQDRVISIRASADFNGQTLTDDVHILVTNEANISSPYFDSPLARTYAYKTNSAYSNRLTQCTYSNTLNSSCTISQLPLIGQQTTNPSISNIMDRVVVSHDWMGRNFEQFLQQQDPHGDFITLLQSVSAIVISYDIRPSFYWVVTGAIYLDPDNLWLTSAERDSINEAPDYRSDFGNDLQFLMPWRHVKNNQYAYSSYPYENRTNRTIKDLTPRLASLLYHELAHANDFFPRSVHADLQGPTLLDDFYKRTNNSALISDQLSNFSPLQSSEMYGLANVSFKGETANATQKSYVASDVTSFFKPDHASDYYAYSSTREDVAMLFEEALMSHRYAILRDVAVTDAPENASGSTITVNWGQRGRIGEATIKPRAEFVISEILPEVGSTTLVDNLPEPLPMVAGKSWLENLTLISNDGFVPQKVNQVEQRSNTQERPLELSGSQHKIRQKEDDTVE</sequence>
<protein>
    <recommendedName>
        <fullName evidence="5">Lipoprotein</fullName>
    </recommendedName>
</protein>
<dbReference type="Pfam" id="PF22352">
    <property type="entry name" value="K319L-like_PKD"/>
    <property type="match status" value="1"/>
</dbReference>
<feature type="chain" id="PRO_5047333334" description="Lipoprotein" evidence="2">
    <location>
        <begin position="22"/>
        <end position="654"/>
    </location>
</feature>
<proteinExistence type="predicted"/>
<feature type="region of interest" description="Disordered" evidence="1">
    <location>
        <begin position="625"/>
        <end position="654"/>
    </location>
</feature>
<evidence type="ECO:0008006" key="5">
    <source>
        <dbReference type="Google" id="ProtNLM"/>
    </source>
</evidence>
<organism evidence="3 4">
    <name type="scientific">Shewanella subflava</name>
    <dbReference type="NCBI Taxonomy" id="2986476"/>
    <lineage>
        <taxon>Bacteria</taxon>
        <taxon>Pseudomonadati</taxon>
        <taxon>Pseudomonadota</taxon>
        <taxon>Gammaproteobacteria</taxon>
        <taxon>Alteromonadales</taxon>
        <taxon>Shewanellaceae</taxon>
        <taxon>Shewanella</taxon>
    </lineage>
</organism>
<evidence type="ECO:0000256" key="1">
    <source>
        <dbReference type="SAM" id="MobiDB-lite"/>
    </source>
</evidence>
<keyword evidence="2" id="KW-0732">Signal</keyword>
<dbReference type="InterPro" id="IPR013783">
    <property type="entry name" value="Ig-like_fold"/>
</dbReference>
<reference evidence="3" key="1">
    <citation type="submission" date="2022-10" db="EMBL/GenBank/DDBJ databases">
        <title>Shewanella flava sp. nov, isolated from the estuary of the Fenhe River into the Yellow River.</title>
        <authorList>
            <person name="Li Y."/>
        </authorList>
    </citation>
    <scope>NUCLEOTIDE SEQUENCE</scope>
    <source>
        <strain evidence="3">FYR11-62</strain>
    </source>
</reference>
<gene>
    <name evidence="3" type="ORF">OHT75_16325</name>
</gene>
<dbReference type="Gene3D" id="2.60.40.10">
    <property type="entry name" value="Immunoglobulins"/>
    <property type="match status" value="1"/>
</dbReference>